<accession>A0A328AI60</accession>
<gene>
    <name evidence="4" type="ORF">DJ017_03985</name>
</gene>
<dbReference type="InterPro" id="IPR036291">
    <property type="entry name" value="NAD(P)-bd_dom_sf"/>
</dbReference>
<dbReference type="CDD" id="cd05300">
    <property type="entry name" value="2-Hacid_dh_1"/>
    <property type="match status" value="1"/>
</dbReference>
<dbReference type="Proteomes" id="UP000249254">
    <property type="component" value="Unassembled WGS sequence"/>
</dbReference>
<reference evidence="5" key="1">
    <citation type="submission" date="2018-05" db="EMBL/GenBank/DDBJ databases">
        <authorList>
            <person name="Li X."/>
        </authorList>
    </citation>
    <scope>NUCLEOTIDE SEQUENCE [LARGE SCALE GENOMIC DNA]</scope>
    <source>
        <strain evidence="5">LX32</strain>
    </source>
</reference>
<evidence type="ECO:0000313" key="4">
    <source>
        <dbReference type="EMBL" id="RAK53746.1"/>
    </source>
</evidence>
<dbReference type="SUPFAM" id="SSF52283">
    <property type="entry name" value="Formate/glycerate dehydrogenase catalytic domain-like"/>
    <property type="match status" value="1"/>
</dbReference>
<dbReference type="PANTHER" id="PTHR43333:SF1">
    <property type="entry name" value="D-ISOMER SPECIFIC 2-HYDROXYACID DEHYDROGENASE NAD-BINDING DOMAIN-CONTAINING PROTEIN"/>
    <property type="match status" value="1"/>
</dbReference>
<evidence type="ECO:0000256" key="2">
    <source>
        <dbReference type="ARBA" id="ARBA00023027"/>
    </source>
</evidence>
<evidence type="ECO:0000313" key="5">
    <source>
        <dbReference type="Proteomes" id="UP000249254"/>
    </source>
</evidence>
<keyword evidence="5" id="KW-1185">Reference proteome</keyword>
<protein>
    <submittedName>
        <fullName evidence="4">D-2-hydroxyacid dehydrogenase</fullName>
    </submittedName>
</protein>
<proteinExistence type="predicted"/>
<dbReference type="PANTHER" id="PTHR43333">
    <property type="entry name" value="2-HACID_DH_C DOMAIN-CONTAINING PROTEIN"/>
    <property type="match status" value="1"/>
</dbReference>
<dbReference type="OrthoDB" id="9793626at2"/>
<keyword evidence="1" id="KW-0560">Oxidoreductase</keyword>
<dbReference type="Gene3D" id="3.40.50.720">
    <property type="entry name" value="NAD(P)-binding Rossmann-like Domain"/>
    <property type="match status" value="2"/>
</dbReference>
<evidence type="ECO:0000259" key="3">
    <source>
        <dbReference type="Pfam" id="PF02826"/>
    </source>
</evidence>
<feature type="domain" description="D-isomer specific 2-hydroxyacid dehydrogenase NAD-binding" evidence="3">
    <location>
        <begin position="120"/>
        <end position="289"/>
    </location>
</feature>
<dbReference type="EMBL" id="QFYQ01000001">
    <property type="protein sequence ID" value="RAK53746.1"/>
    <property type="molecule type" value="Genomic_DNA"/>
</dbReference>
<organism evidence="4 5">
    <name type="scientific">Phenylobacterium soli</name>
    <dbReference type="NCBI Taxonomy" id="2170551"/>
    <lineage>
        <taxon>Bacteria</taxon>
        <taxon>Pseudomonadati</taxon>
        <taxon>Pseudomonadota</taxon>
        <taxon>Alphaproteobacteria</taxon>
        <taxon>Caulobacterales</taxon>
        <taxon>Caulobacteraceae</taxon>
        <taxon>Phenylobacterium</taxon>
    </lineage>
</organism>
<dbReference type="Pfam" id="PF02826">
    <property type="entry name" value="2-Hacid_dh_C"/>
    <property type="match status" value="1"/>
</dbReference>
<evidence type="ECO:0000256" key="1">
    <source>
        <dbReference type="ARBA" id="ARBA00023002"/>
    </source>
</evidence>
<sequence>MRFLIYHASYHRLQDALAKAAPGVEFVLMDDSGALTLDTRPIALEEAGVEAAWANAEAWFGPAARDYTVAMLKSPGLRWLQSGAAGFDHPMFSQLVQRGVKLTTSHGQAVGMADYVLWGVLDHFQKGAERRAAQAAHRWDRLQFRDIERTRWLVIGFGSIGQGVGQRARAFGAHVTGVRRNQAPHPAADLIAADKDIPGLLPEADVVVLSVPLTPETRHLVDADFLARMKPRSVLVNVGRGGLVDEPALLAALDKGVPEYALLDVFETEPLPAESRFWDHPRVTLTAHASGISEGQALRNDELFVENLRRYAAGEPLLNLADPKDVLAG</sequence>
<dbReference type="RefSeq" id="WP_111527498.1">
    <property type="nucleotide sequence ID" value="NZ_JBHRSG010000005.1"/>
</dbReference>
<name>A0A328AI60_9CAUL</name>
<dbReference type="GO" id="GO:0016491">
    <property type="term" value="F:oxidoreductase activity"/>
    <property type="evidence" value="ECO:0007669"/>
    <property type="project" value="UniProtKB-KW"/>
</dbReference>
<keyword evidence="2" id="KW-0520">NAD</keyword>
<dbReference type="AlphaFoldDB" id="A0A328AI60"/>
<dbReference type="InterPro" id="IPR006140">
    <property type="entry name" value="D-isomer_DH_NAD-bd"/>
</dbReference>
<dbReference type="GO" id="GO:0051287">
    <property type="term" value="F:NAD binding"/>
    <property type="evidence" value="ECO:0007669"/>
    <property type="project" value="InterPro"/>
</dbReference>
<comment type="caution">
    <text evidence="4">The sequence shown here is derived from an EMBL/GenBank/DDBJ whole genome shotgun (WGS) entry which is preliminary data.</text>
</comment>
<dbReference type="SUPFAM" id="SSF51735">
    <property type="entry name" value="NAD(P)-binding Rossmann-fold domains"/>
    <property type="match status" value="1"/>
</dbReference>